<dbReference type="PROSITE" id="PS50005">
    <property type="entry name" value="TPR"/>
    <property type="match status" value="1"/>
</dbReference>
<accession>A0A3E0AAK4</accession>
<keyword evidence="2" id="KW-1133">Transmembrane helix</keyword>
<gene>
    <name evidence="4" type="ORF">DFR64_1852</name>
</gene>
<keyword evidence="5" id="KW-1185">Reference proteome</keyword>
<dbReference type="InterPro" id="IPR011990">
    <property type="entry name" value="TPR-like_helical_dom_sf"/>
</dbReference>
<dbReference type="SMART" id="SM00028">
    <property type="entry name" value="TPR"/>
    <property type="match status" value="2"/>
</dbReference>
<dbReference type="EMBL" id="QUMS01000002">
    <property type="protein sequence ID" value="REG08485.1"/>
    <property type="molecule type" value="Genomic_DNA"/>
</dbReference>
<feature type="domain" description="Peptidase C39-like" evidence="3">
    <location>
        <begin position="134"/>
        <end position="252"/>
    </location>
</feature>
<reference evidence="4 5" key="1">
    <citation type="submission" date="2018-08" db="EMBL/GenBank/DDBJ databases">
        <title>Genomic Encyclopedia of Type Strains, Phase IV (KMG-IV): sequencing the most valuable type-strain genomes for metagenomic binning, comparative biology and taxonomic classification.</title>
        <authorList>
            <person name="Goeker M."/>
        </authorList>
    </citation>
    <scope>NUCLEOTIDE SEQUENCE [LARGE SCALE GENOMIC DNA]</scope>
    <source>
        <strain evidence="4 5">DSM 23923</strain>
    </source>
</reference>
<dbReference type="OrthoDB" id="147016at2"/>
<dbReference type="InterPro" id="IPR019734">
    <property type="entry name" value="TPR_rpt"/>
</dbReference>
<dbReference type="Proteomes" id="UP000256388">
    <property type="component" value="Unassembled WGS sequence"/>
</dbReference>
<dbReference type="Gene3D" id="3.90.70.10">
    <property type="entry name" value="Cysteine proteinases"/>
    <property type="match status" value="1"/>
</dbReference>
<evidence type="ECO:0000313" key="4">
    <source>
        <dbReference type="EMBL" id="REG08485.1"/>
    </source>
</evidence>
<evidence type="ECO:0000256" key="1">
    <source>
        <dbReference type="PROSITE-ProRule" id="PRU00339"/>
    </source>
</evidence>
<dbReference type="InterPro" id="IPR039564">
    <property type="entry name" value="Peptidase_C39-like"/>
</dbReference>
<feature type="transmembrane region" description="Helical" evidence="2">
    <location>
        <begin position="19"/>
        <end position="37"/>
    </location>
</feature>
<keyword evidence="1" id="KW-0802">TPR repeat</keyword>
<evidence type="ECO:0000256" key="2">
    <source>
        <dbReference type="SAM" id="Phobius"/>
    </source>
</evidence>
<dbReference type="Pfam" id="PF13174">
    <property type="entry name" value="TPR_6"/>
    <property type="match status" value="1"/>
</dbReference>
<dbReference type="RefSeq" id="WP_126440340.1">
    <property type="nucleotide sequence ID" value="NZ_AP018437.1"/>
</dbReference>
<protein>
    <submittedName>
        <fullName evidence="4">Tetratricopeptide repeat protein</fullName>
    </submittedName>
</protein>
<keyword evidence="2" id="KW-0812">Transmembrane</keyword>
<dbReference type="Gene3D" id="1.25.40.10">
    <property type="entry name" value="Tetratricopeptide repeat domain"/>
    <property type="match status" value="2"/>
</dbReference>
<proteinExistence type="predicted"/>
<name>A0A3E0AAK4_9CHLR</name>
<sequence>MPYTEYLPYRRGKKRWPRVLLISMVVLALTGLLLYQIPSIHRRVSWRLDMASTYIRMVLNPVKDLPTPAVVVAAEPQVETTNIAPPTSTPEPTFTPQPTATPIYTPTATLVPTPIPGSVILDPPAYDEVRDAQALNNCGPATMALYLRYFGWDGDQYDVAKIVKPEDDDRNVNVEELIYYVRNYAGWLNADFRVGGDLDTLKKLISSGIPVMIEETFTTDRKYWPEDDLWAGHYLLITGYDDANQIFTAQDSELGPNQKILYDDLDNHWQSFNRVYIMVYPPEMEPTLMGVLGDDWDMDVSRQHALETAQRETQEDPQNAFAWFNLGTNLTYFERYEEAANAYDTARTIGLPQRMLRYQFGPFISYFHSFRTEELLALTKYALGITRTSEEAMLWRGWAFYRQGDNSTALKYFRDALKIHPNYEDAQLAIQTIQGG</sequence>
<dbReference type="Pfam" id="PF13529">
    <property type="entry name" value="Peptidase_C39_2"/>
    <property type="match status" value="1"/>
</dbReference>
<evidence type="ECO:0000259" key="3">
    <source>
        <dbReference type="Pfam" id="PF13529"/>
    </source>
</evidence>
<dbReference type="SUPFAM" id="SSF48452">
    <property type="entry name" value="TPR-like"/>
    <property type="match status" value="1"/>
</dbReference>
<feature type="repeat" description="TPR" evidence="1">
    <location>
        <begin position="390"/>
        <end position="423"/>
    </location>
</feature>
<dbReference type="AlphaFoldDB" id="A0A3E0AAK4"/>
<organism evidence="4 5">
    <name type="scientific">Pelolinea submarina</name>
    <dbReference type="NCBI Taxonomy" id="913107"/>
    <lineage>
        <taxon>Bacteria</taxon>
        <taxon>Bacillati</taxon>
        <taxon>Chloroflexota</taxon>
        <taxon>Anaerolineae</taxon>
        <taxon>Anaerolineales</taxon>
        <taxon>Anaerolineaceae</taxon>
        <taxon>Pelolinea</taxon>
    </lineage>
</organism>
<keyword evidence="2" id="KW-0472">Membrane</keyword>
<comment type="caution">
    <text evidence="4">The sequence shown here is derived from an EMBL/GenBank/DDBJ whole genome shotgun (WGS) entry which is preliminary data.</text>
</comment>
<evidence type="ECO:0000313" key="5">
    <source>
        <dbReference type="Proteomes" id="UP000256388"/>
    </source>
</evidence>